<keyword evidence="5" id="KW-1185">Reference proteome</keyword>
<evidence type="ECO:0000313" key="4">
    <source>
        <dbReference type="EMBL" id="NNV53891.1"/>
    </source>
</evidence>
<dbReference type="InterPro" id="IPR051056">
    <property type="entry name" value="Glycosyl_Hydrolase_73"/>
</dbReference>
<dbReference type="GO" id="GO:0004040">
    <property type="term" value="F:amidase activity"/>
    <property type="evidence" value="ECO:0007669"/>
    <property type="project" value="InterPro"/>
</dbReference>
<dbReference type="EMBL" id="WHPF01000001">
    <property type="protein sequence ID" value="NNV53891.1"/>
    <property type="molecule type" value="Genomic_DNA"/>
</dbReference>
<evidence type="ECO:0000256" key="2">
    <source>
        <dbReference type="SAM" id="SignalP"/>
    </source>
</evidence>
<evidence type="ECO:0000259" key="3">
    <source>
        <dbReference type="SMART" id="SM00047"/>
    </source>
</evidence>
<dbReference type="CDD" id="cd00118">
    <property type="entry name" value="LysM"/>
    <property type="match status" value="1"/>
</dbReference>
<dbReference type="PANTHER" id="PTHR33308">
    <property type="entry name" value="PEPTIDOGLYCAN HYDROLASE FLGJ"/>
    <property type="match status" value="1"/>
</dbReference>
<protein>
    <recommendedName>
        <fullName evidence="3">Mannosyl-glycoprotein endo-beta-N-acetylglucosamidase-like domain-containing protein</fullName>
    </recommendedName>
</protein>
<accession>A0A8J8F9P2</accession>
<sequence>MKKNLITLLCCCCLFFTTRAQYEITVRAYIEKYKQLAINEEIRTGVPASITLAQAIIESQSGLSPLSVESNNHFGIKCKSDWTGETYYYDDDRKQECFRKYPSAEQSFIDHSDFLKNRPNYASLFLIDPTDYKGWAHGLKKAGYATNPIYASKLLKVIEDYNLQQFTLLALEDIKNGTKEEEATASMEETSTTNQDTIPGPPSVAAIVQEPQPQQVITLYEKGKYPQGVFSINQTKVVYASAGTSLFALANIYQVSYPRLLEFNSLDKTDILDQDQLIFLEKKPKKSNTRDWHIVVPAETIEYIAQIEGVQLESLYEYNKMQKGLQPAVGEKVYLRPTTLHYYPKLVNQNSK</sequence>
<feature type="signal peptide" evidence="2">
    <location>
        <begin position="1"/>
        <end position="22"/>
    </location>
</feature>
<feature type="chain" id="PRO_5035264966" description="Mannosyl-glycoprotein endo-beta-N-acetylglucosamidase-like domain-containing protein" evidence="2">
    <location>
        <begin position="23"/>
        <end position="352"/>
    </location>
</feature>
<dbReference type="PANTHER" id="PTHR33308:SF9">
    <property type="entry name" value="PEPTIDOGLYCAN HYDROLASE FLGJ"/>
    <property type="match status" value="1"/>
</dbReference>
<gene>
    <name evidence="4" type="ORF">GD597_00380</name>
</gene>
<dbReference type="SMART" id="SM00047">
    <property type="entry name" value="LYZ2"/>
    <property type="match status" value="1"/>
</dbReference>
<evidence type="ECO:0000256" key="1">
    <source>
        <dbReference type="ARBA" id="ARBA00022801"/>
    </source>
</evidence>
<comment type="caution">
    <text evidence="4">The sequence shown here is derived from an EMBL/GenBank/DDBJ whole genome shotgun (WGS) entry which is preliminary data.</text>
</comment>
<organism evidence="4 5">
    <name type="scientific">Limnovirga soli</name>
    <dbReference type="NCBI Taxonomy" id="2656915"/>
    <lineage>
        <taxon>Bacteria</taxon>
        <taxon>Pseudomonadati</taxon>
        <taxon>Bacteroidota</taxon>
        <taxon>Chitinophagia</taxon>
        <taxon>Chitinophagales</taxon>
        <taxon>Chitinophagaceae</taxon>
        <taxon>Limnovirga</taxon>
    </lineage>
</organism>
<proteinExistence type="predicted"/>
<dbReference type="Gene3D" id="1.10.530.10">
    <property type="match status" value="1"/>
</dbReference>
<dbReference type="Pfam" id="PF01832">
    <property type="entry name" value="Glucosaminidase"/>
    <property type="match status" value="1"/>
</dbReference>
<keyword evidence="1" id="KW-0378">Hydrolase</keyword>
<name>A0A8J8F9P2_9BACT</name>
<dbReference type="Pfam" id="PF01476">
    <property type="entry name" value="LysM"/>
    <property type="match status" value="1"/>
</dbReference>
<dbReference type="AlphaFoldDB" id="A0A8J8F9P2"/>
<keyword evidence="2" id="KW-0732">Signal</keyword>
<dbReference type="RefSeq" id="WP_171605809.1">
    <property type="nucleotide sequence ID" value="NZ_WHPF01000001.1"/>
</dbReference>
<evidence type="ECO:0000313" key="5">
    <source>
        <dbReference type="Proteomes" id="UP000598971"/>
    </source>
</evidence>
<feature type="domain" description="Mannosyl-glycoprotein endo-beta-N-acetylglucosamidase-like" evidence="3">
    <location>
        <begin position="19"/>
        <end position="167"/>
    </location>
</feature>
<dbReference type="InterPro" id="IPR018392">
    <property type="entry name" value="LysM"/>
</dbReference>
<reference evidence="4" key="1">
    <citation type="submission" date="2019-10" db="EMBL/GenBank/DDBJ databases">
        <title>Draft genome sequence of Panacibacter sp. KCS-6.</title>
        <authorList>
            <person name="Yim K.J."/>
        </authorList>
    </citation>
    <scope>NUCLEOTIDE SEQUENCE</scope>
    <source>
        <strain evidence="4">KCS-6</strain>
    </source>
</reference>
<dbReference type="Proteomes" id="UP000598971">
    <property type="component" value="Unassembled WGS sequence"/>
</dbReference>
<dbReference type="InterPro" id="IPR002901">
    <property type="entry name" value="MGlyc_endo_b_GlcNAc-like_dom"/>
</dbReference>